<dbReference type="PANTHER" id="PTHR45656:SF3">
    <property type="entry name" value="CUB AND SUSHI DOMAIN-CONTAINING PROTEIN 1"/>
    <property type="match status" value="1"/>
</dbReference>
<protein>
    <submittedName>
        <fullName evidence="6">CSMD2-like protein</fullName>
    </submittedName>
</protein>
<keyword evidence="4" id="KW-1133">Transmembrane helix</keyword>
<keyword evidence="4" id="KW-0472">Membrane</keyword>
<feature type="domain" description="Sushi" evidence="5">
    <location>
        <begin position="153"/>
        <end position="193"/>
    </location>
</feature>
<evidence type="ECO:0000256" key="2">
    <source>
        <dbReference type="ARBA" id="ARBA00023157"/>
    </source>
</evidence>
<evidence type="ECO:0000256" key="3">
    <source>
        <dbReference type="PROSITE-ProRule" id="PRU00302"/>
    </source>
</evidence>
<dbReference type="InterPro" id="IPR051277">
    <property type="entry name" value="SEZ6_CSMD_C4BPB_Regulators"/>
</dbReference>
<dbReference type="PANTHER" id="PTHR45656">
    <property type="entry name" value="PROTEIN CBR-CLEC-78"/>
    <property type="match status" value="1"/>
</dbReference>
<dbReference type="InterPro" id="IPR000436">
    <property type="entry name" value="Sushi_SCR_CCP_dom"/>
</dbReference>
<dbReference type="Pfam" id="PF00084">
    <property type="entry name" value="Sushi"/>
    <property type="match status" value="2"/>
</dbReference>
<keyword evidence="2" id="KW-1015">Disulfide bond</keyword>
<reference evidence="6" key="1">
    <citation type="submission" date="2022-11" db="EMBL/GenBank/DDBJ databases">
        <title>Centuries of genome instability and evolution in soft-shell clam transmissible cancer (bioRxiv).</title>
        <authorList>
            <person name="Hart S.F.M."/>
            <person name="Yonemitsu M.A."/>
            <person name="Giersch R.M."/>
            <person name="Beal B.F."/>
            <person name="Arriagada G."/>
            <person name="Davis B.W."/>
            <person name="Ostrander E.A."/>
            <person name="Goff S.P."/>
            <person name="Metzger M.J."/>
        </authorList>
    </citation>
    <scope>NUCLEOTIDE SEQUENCE</scope>
    <source>
        <strain evidence="6">MELC-2E11</strain>
        <tissue evidence="6">Siphon/mantle</tissue>
    </source>
</reference>
<organism evidence="6 7">
    <name type="scientific">Mya arenaria</name>
    <name type="common">Soft-shell clam</name>
    <dbReference type="NCBI Taxonomy" id="6604"/>
    <lineage>
        <taxon>Eukaryota</taxon>
        <taxon>Metazoa</taxon>
        <taxon>Spiralia</taxon>
        <taxon>Lophotrochozoa</taxon>
        <taxon>Mollusca</taxon>
        <taxon>Bivalvia</taxon>
        <taxon>Autobranchia</taxon>
        <taxon>Heteroconchia</taxon>
        <taxon>Euheterodonta</taxon>
        <taxon>Imparidentia</taxon>
        <taxon>Neoheterodontei</taxon>
        <taxon>Myida</taxon>
        <taxon>Myoidea</taxon>
        <taxon>Myidae</taxon>
        <taxon>Mya</taxon>
    </lineage>
</organism>
<name>A0ABY7F881_MYAAR</name>
<feature type="non-terminal residue" evidence="6">
    <location>
        <position position="193"/>
    </location>
</feature>
<evidence type="ECO:0000259" key="5">
    <source>
        <dbReference type="PROSITE" id="PS50923"/>
    </source>
</evidence>
<dbReference type="Gene3D" id="2.10.70.10">
    <property type="entry name" value="Complement Module, domain 1"/>
    <property type="match status" value="2"/>
</dbReference>
<proteinExistence type="predicted"/>
<dbReference type="SMART" id="SM00032">
    <property type="entry name" value="CCP"/>
    <property type="match status" value="2"/>
</dbReference>
<evidence type="ECO:0000313" key="7">
    <source>
        <dbReference type="Proteomes" id="UP001164746"/>
    </source>
</evidence>
<comment type="caution">
    <text evidence="3">Lacks conserved residue(s) required for the propagation of feature annotation.</text>
</comment>
<keyword evidence="7" id="KW-1185">Reference proteome</keyword>
<dbReference type="CDD" id="cd00033">
    <property type="entry name" value="CCP"/>
    <property type="match status" value="2"/>
</dbReference>
<dbReference type="EMBL" id="CP111021">
    <property type="protein sequence ID" value="WAR17232.1"/>
    <property type="molecule type" value="Genomic_DNA"/>
</dbReference>
<dbReference type="InterPro" id="IPR035976">
    <property type="entry name" value="Sushi/SCR/CCP_sf"/>
</dbReference>
<dbReference type="Proteomes" id="UP001164746">
    <property type="component" value="Chromosome 10"/>
</dbReference>
<accession>A0ABY7F881</accession>
<keyword evidence="1" id="KW-0677">Repeat</keyword>
<evidence type="ECO:0000313" key="6">
    <source>
        <dbReference type="EMBL" id="WAR17232.1"/>
    </source>
</evidence>
<keyword evidence="4" id="KW-0812">Transmembrane</keyword>
<dbReference type="PROSITE" id="PS50923">
    <property type="entry name" value="SUSHI"/>
    <property type="match status" value="2"/>
</dbReference>
<dbReference type="SUPFAM" id="SSF57535">
    <property type="entry name" value="Complement control module/SCR domain"/>
    <property type="match status" value="2"/>
</dbReference>
<keyword evidence="3" id="KW-0768">Sushi</keyword>
<sequence>MKDDVTEALVDAHMNQQKYDFIKKNSENVELDLNDWKRADMSICRNKKYVLHQIAMLILLICASFLQLSLASRVSTSNPKHGNDLSAYMKLSAFPPSIPFGHVSINVTIFTVGSTVFYNCDEGYIRVGNEFASCQTDGSWTDQPECKLPQPPYRNGAVVIYACLPGFSRTHGNDNAITCMPDGSWEGAPACIP</sequence>
<feature type="transmembrane region" description="Helical" evidence="4">
    <location>
        <begin position="49"/>
        <end position="70"/>
    </location>
</feature>
<evidence type="ECO:0000256" key="4">
    <source>
        <dbReference type="SAM" id="Phobius"/>
    </source>
</evidence>
<evidence type="ECO:0000256" key="1">
    <source>
        <dbReference type="ARBA" id="ARBA00022737"/>
    </source>
</evidence>
<gene>
    <name evidence="6" type="ORF">MAR_031826</name>
</gene>
<feature type="domain" description="Sushi" evidence="5">
    <location>
        <begin position="90"/>
        <end position="148"/>
    </location>
</feature>